<dbReference type="Gene3D" id="3.40.50.80">
    <property type="entry name" value="Nucleotide-binding domain of ferredoxin-NADP reductase (FNR) module"/>
    <property type="match status" value="1"/>
</dbReference>
<evidence type="ECO:0000313" key="12">
    <source>
        <dbReference type="Proteomes" id="UP000016923"/>
    </source>
</evidence>
<feature type="domain" description="Flavodoxin-like" evidence="9">
    <location>
        <begin position="8"/>
        <end position="153"/>
    </location>
</feature>
<dbReference type="AlphaFoldDB" id="S3C4X9"/>
<dbReference type="GO" id="GO:0016491">
    <property type="term" value="F:oxidoreductase activity"/>
    <property type="evidence" value="ECO:0007669"/>
    <property type="project" value="UniProtKB-KW"/>
</dbReference>
<dbReference type="HOGENOM" id="CLU_001570_17_6_1"/>
<dbReference type="PANTHER" id="PTHR19384:SF10">
    <property type="entry name" value="NADPH-DEPENDENT DIFLAVIN OXIDOREDUCTASE 1"/>
    <property type="match status" value="1"/>
</dbReference>
<evidence type="ECO:0000313" key="11">
    <source>
        <dbReference type="EMBL" id="EPE06906.1"/>
    </source>
</evidence>
<dbReference type="GO" id="GO:0010181">
    <property type="term" value="F:FMN binding"/>
    <property type="evidence" value="ECO:0007669"/>
    <property type="project" value="InterPro"/>
</dbReference>
<dbReference type="InterPro" id="IPR001094">
    <property type="entry name" value="Flavdoxin-like"/>
</dbReference>
<evidence type="ECO:0000256" key="6">
    <source>
        <dbReference type="ARBA" id="ARBA00022857"/>
    </source>
</evidence>
<dbReference type="STRING" id="1262450.S3C4X9"/>
<keyword evidence="6" id="KW-0521">NADP</keyword>
<evidence type="ECO:0000256" key="5">
    <source>
        <dbReference type="ARBA" id="ARBA00022827"/>
    </source>
</evidence>
<dbReference type="SUPFAM" id="SSF63380">
    <property type="entry name" value="Riboflavin synthase domain-like"/>
    <property type="match status" value="1"/>
</dbReference>
<feature type="region of interest" description="Disordered" evidence="8">
    <location>
        <begin position="569"/>
        <end position="628"/>
    </location>
</feature>
<dbReference type="Pfam" id="PF00667">
    <property type="entry name" value="FAD_binding_1"/>
    <property type="match status" value="1"/>
</dbReference>
<dbReference type="InterPro" id="IPR039261">
    <property type="entry name" value="FNR_nucleotide-bd"/>
</dbReference>
<dbReference type="OMA" id="DSIMGLH"/>
<dbReference type="eggNOG" id="KOG1159">
    <property type="taxonomic scope" value="Eukaryota"/>
</dbReference>
<dbReference type="Gene3D" id="1.20.990.10">
    <property type="entry name" value="NADPH-cytochrome p450 Reductase, Chain A, domain 3"/>
    <property type="match status" value="1"/>
</dbReference>
<feature type="domain" description="FAD-binding FR-type" evidence="10">
    <location>
        <begin position="219"/>
        <end position="496"/>
    </location>
</feature>
<name>S3C4X9_OPHP1</name>
<dbReference type="InterPro" id="IPR017938">
    <property type="entry name" value="Riboflavin_synthase-like_b-brl"/>
</dbReference>
<dbReference type="PROSITE" id="PS50902">
    <property type="entry name" value="FLAVODOXIN_LIKE"/>
    <property type="match status" value="1"/>
</dbReference>
<dbReference type="Proteomes" id="UP000016923">
    <property type="component" value="Unassembled WGS sequence"/>
</dbReference>
<dbReference type="OrthoDB" id="1856718at2759"/>
<dbReference type="GO" id="GO:0050660">
    <property type="term" value="F:flavin adenine dinucleotide binding"/>
    <property type="evidence" value="ECO:0007669"/>
    <property type="project" value="TreeGrafter"/>
</dbReference>
<keyword evidence="4" id="KW-0288">FMN</keyword>
<dbReference type="GO" id="GO:0005829">
    <property type="term" value="C:cytosol"/>
    <property type="evidence" value="ECO:0007669"/>
    <property type="project" value="TreeGrafter"/>
</dbReference>
<evidence type="ECO:0000256" key="3">
    <source>
        <dbReference type="ARBA" id="ARBA00022630"/>
    </source>
</evidence>
<dbReference type="PANTHER" id="PTHR19384">
    <property type="entry name" value="NITRIC OXIDE SYNTHASE-RELATED"/>
    <property type="match status" value="1"/>
</dbReference>
<comment type="cofactor">
    <cofactor evidence="1">
        <name>FMN</name>
        <dbReference type="ChEBI" id="CHEBI:58210"/>
    </cofactor>
</comment>
<protein>
    <submittedName>
        <fullName evidence="11">Nitric oxide synthase</fullName>
    </submittedName>
</protein>
<keyword evidence="5" id="KW-0274">FAD</keyword>
<dbReference type="InterPro" id="IPR003097">
    <property type="entry name" value="CysJ-like_FAD-binding"/>
</dbReference>
<dbReference type="InterPro" id="IPR008254">
    <property type="entry name" value="Flavodoxin/NO_synth"/>
</dbReference>
<dbReference type="InterPro" id="IPR017927">
    <property type="entry name" value="FAD-bd_FR_type"/>
</dbReference>
<accession>S3C4X9</accession>
<keyword evidence="7" id="KW-0560">Oxidoreductase</keyword>
<reference evidence="11 12" key="1">
    <citation type="journal article" date="2013" name="BMC Genomics">
        <title>The genome and transcriptome of the pine saprophyte Ophiostoma piceae, and a comparison with the bark beetle-associated pine pathogen Grosmannia clavigera.</title>
        <authorList>
            <person name="Haridas S."/>
            <person name="Wang Y."/>
            <person name="Lim L."/>
            <person name="Massoumi Alamouti S."/>
            <person name="Jackman S."/>
            <person name="Docking R."/>
            <person name="Robertson G."/>
            <person name="Birol I."/>
            <person name="Bohlmann J."/>
            <person name="Breuil C."/>
        </authorList>
    </citation>
    <scope>NUCLEOTIDE SEQUENCE [LARGE SCALE GENOMIC DNA]</scope>
    <source>
        <strain evidence="11 12">UAMH 11346</strain>
    </source>
</reference>
<dbReference type="InterPro" id="IPR001433">
    <property type="entry name" value="OxRdtase_FAD/NAD-bd"/>
</dbReference>
<sequence>MAITRASVLILYGSETGNAQDKAEEIDRMCQRLHCRTELKAMDDAQLGELLQDYGLVCFVLSTTGQGHFPNNARKFWKSLRRAKLPPQCLETVQFTTFGLGDSAYHKFNWASRLLNSRLRQLGATELFNRGEADERHDEGVDSIYQPWLKDFKQFLIDTFPVPSYVKPISDEEALPPRFTLSLKLLDDKAAAAPSEAPAEPAASVPLANFPSPELLPHPNTVGAVVVSNKRATPADHWQDVRLLQLDVSFPKVNGSVYEPLPGDRVAIYPKNYPEDVQTLIKFMEWEAVADKKIELSAKRPNGLYPKPDCTLRELLTHNIDFMAVPSRSFLHKLAFYTPHEDQKEKLFELVQPEGSQDFYDFTSRPRRTILEVLHEFYTSRIPYEAIPDIFPIIRGREFSIANGGNELTMADTQLTAKALEPKANGVVNGAAPEEEGILTVYRFDILAALVEYRTIIRKPRVGFCSRYLDNLPVGTPLRVELKRESPPPNGSAAAGRPLIGIATGTGVAPIRSLIQDRSRFSPREETLLFFGCRNKASDFYFSEEWDGFEGLTVIPAFSRDLKEAELEAKVEAAAESGNEPEEGKPEVEAKPVDDKPAQVANGEASTANGANGSKADEEEAPATAATSADEPVVAYKYDEGKSYVQHQIRRHADHVCKLLKKNAIICLCGNSGRMPTSVREALRDAAVSGGFCKDTDEADKLLFNEKDPSRIMYWEETW</sequence>
<dbReference type="Gene3D" id="3.40.50.360">
    <property type="match status" value="1"/>
</dbReference>
<dbReference type="FunFam" id="3.40.50.360:FF:000034">
    <property type="entry name" value="NADPH-dependent diflavin oxidoreductase 1"/>
    <property type="match status" value="1"/>
</dbReference>
<evidence type="ECO:0000256" key="8">
    <source>
        <dbReference type="SAM" id="MobiDB-lite"/>
    </source>
</evidence>
<proteinExistence type="predicted"/>
<dbReference type="InterPro" id="IPR001709">
    <property type="entry name" value="Flavoprot_Pyr_Nucl_cyt_Rdtase"/>
</dbReference>
<feature type="compositionally biased region" description="Basic and acidic residues" evidence="8">
    <location>
        <begin position="582"/>
        <end position="597"/>
    </location>
</feature>
<keyword evidence="12" id="KW-1185">Reference proteome</keyword>
<dbReference type="SUPFAM" id="SSF52343">
    <property type="entry name" value="Ferredoxin reductase-like, C-terminal NADP-linked domain"/>
    <property type="match status" value="1"/>
</dbReference>
<evidence type="ECO:0000259" key="9">
    <source>
        <dbReference type="PROSITE" id="PS50902"/>
    </source>
</evidence>
<evidence type="ECO:0000256" key="2">
    <source>
        <dbReference type="ARBA" id="ARBA00001974"/>
    </source>
</evidence>
<keyword evidence="3" id="KW-0285">Flavoprotein</keyword>
<evidence type="ECO:0000256" key="1">
    <source>
        <dbReference type="ARBA" id="ARBA00001917"/>
    </source>
</evidence>
<organism evidence="11 12">
    <name type="scientific">Ophiostoma piceae (strain UAMH 11346)</name>
    <name type="common">Sap stain fungus</name>
    <dbReference type="NCBI Taxonomy" id="1262450"/>
    <lineage>
        <taxon>Eukaryota</taxon>
        <taxon>Fungi</taxon>
        <taxon>Dikarya</taxon>
        <taxon>Ascomycota</taxon>
        <taxon>Pezizomycotina</taxon>
        <taxon>Sordariomycetes</taxon>
        <taxon>Sordariomycetidae</taxon>
        <taxon>Ophiostomatales</taxon>
        <taxon>Ophiostomataceae</taxon>
        <taxon>Ophiostoma</taxon>
    </lineage>
</organism>
<evidence type="ECO:0000256" key="7">
    <source>
        <dbReference type="ARBA" id="ARBA00023002"/>
    </source>
</evidence>
<comment type="cofactor">
    <cofactor evidence="2">
        <name>FAD</name>
        <dbReference type="ChEBI" id="CHEBI:57692"/>
    </cofactor>
</comment>
<dbReference type="InterPro" id="IPR023173">
    <property type="entry name" value="NADPH_Cyt_P450_Rdtase_alpha"/>
</dbReference>
<dbReference type="Gene3D" id="2.40.30.10">
    <property type="entry name" value="Translation factors"/>
    <property type="match status" value="1"/>
</dbReference>
<dbReference type="InterPro" id="IPR029039">
    <property type="entry name" value="Flavoprotein-like_sf"/>
</dbReference>
<dbReference type="PROSITE" id="PS51384">
    <property type="entry name" value="FAD_FR"/>
    <property type="match status" value="1"/>
</dbReference>
<dbReference type="VEuPathDB" id="FungiDB:F503_03333"/>
<evidence type="ECO:0000259" key="10">
    <source>
        <dbReference type="PROSITE" id="PS51384"/>
    </source>
</evidence>
<dbReference type="EMBL" id="KE148152">
    <property type="protein sequence ID" value="EPE06906.1"/>
    <property type="molecule type" value="Genomic_DNA"/>
</dbReference>
<dbReference type="PRINTS" id="PR00369">
    <property type="entry name" value="FLAVODOXIN"/>
</dbReference>
<gene>
    <name evidence="11" type="ORF">F503_03333</name>
</gene>
<dbReference type="Pfam" id="PF00258">
    <property type="entry name" value="Flavodoxin_1"/>
    <property type="match status" value="1"/>
</dbReference>
<dbReference type="SUPFAM" id="SSF52218">
    <property type="entry name" value="Flavoproteins"/>
    <property type="match status" value="1"/>
</dbReference>
<evidence type="ECO:0000256" key="4">
    <source>
        <dbReference type="ARBA" id="ARBA00022643"/>
    </source>
</evidence>
<dbReference type="PRINTS" id="PR00371">
    <property type="entry name" value="FPNCR"/>
</dbReference>
<dbReference type="Pfam" id="PF00175">
    <property type="entry name" value="NAD_binding_1"/>
    <property type="match status" value="1"/>
</dbReference>